<name>A0A8X8XZQ4_SALSN</name>
<organism evidence="1">
    <name type="scientific">Salvia splendens</name>
    <name type="common">Scarlet sage</name>
    <dbReference type="NCBI Taxonomy" id="180675"/>
    <lineage>
        <taxon>Eukaryota</taxon>
        <taxon>Viridiplantae</taxon>
        <taxon>Streptophyta</taxon>
        <taxon>Embryophyta</taxon>
        <taxon>Tracheophyta</taxon>
        <taxon>Spermatophyta</taxon>
        <taxon>Magnoliopsida</taxon>
        <taxon>eudicotyledons</taxon>
        <taxon>Gunneridae</taxon>
        <taxon>Pentapetalae</taxon>
        <taxon>asterids</taxon>
        <taxon>lamiids</taxon>
        <taxon>Lamiales</taxon>
        <taxon>Lamiaceae</taxon>
        <taxon>Nepetoideae</taxon>
        <taxon>Mentheae</taxon>
        <taxon>Salviinae</taxon>
        <taxon>Salvia</taxon>
        <taxon>Salvia subgen. Calosphace</taxon>
        <taxon>core Calosphace</taxon>
    </lineage>
</organism>
<evidence type="ECO:0000313" key="2">
    <source>
        <dbReference type="Proteomes" id="UP000298416"/>
    </source>
</evidence>
<comment type="caution">
    <text evidence="1">The sequence shown here is derived from an EMBL/GenBank/DDBJ whole genome shotgun (WGS) entry which is preliminary data.</text>
</comment>
<gene>
    <name evidence="1" type="ORF">SASPL_113898</name>
</gene>
<protein>
    <submittedName>
        <fullName evidence="1">Uncharacterized protein</fullName>
    </submittedName>
</protein>
<dbReference type="Proteomes" id="UP000298416">
    <property type="component" value="Unassembled WGS sequence"/>
</dbReference>
<dbReference type="EMBL" id="PNBA02000005">
    <property type="protein sequence ID" value="KAG6423501.1"/>
    <property type="molecule type" value="Genomic_DNA"/>
</dbReference>
<reference evidence="1" key="1">
    <citation type="submission" date="2018-01" db="EMBL/GenBank/DDBJ databases">
        <authorList>
            <person name="Mao J.F."/>
        </authorList>
    </citation>
    <scope>NUCLEOTIDE SEQUENCE</scope>
    <source>
        <strain evidence="1">Huo1</strain>
        <tissue evidence="1">Leaf</tissue>
    </source>
</reference>
<keyword evidence="2" id="KW-1185">Reference proteome</keyword>
<proteinExistence type="predicted"/>
<dbReference type="AlphaFoldDB" id="A0A8X8XZQ4"/>
<reference evidence="1" key="2">
    <citation type="submission" date="2020-08" db="EMBL/GenBank/DDBJ databases">
        <title>Plant Genome Project.</title>
        <authorList>
            <person name="Zhang R.-G."/>
        </authorList>
    </citation>
    <scope>NUCLEOTIDE SEQUENCE</scope>
    <source>
        <strain evidence="1">Huo1</strain>
        <tissue evidence="1">Leaf</tissue>
    </source>
</reference>
<accession>A0A8X8XZQ4</accession>
<sequence>MDFLGNLHAETNSHLEMISTRIGYEFYMGKARQEIFDKLGIAEGLTLAQCYKLCNILGDKHQCLEVFIGMPPNAHLGYLLCLIEDEQKVG</sequence>
<evidence type="ECO:0000313" key="1">
    <source>
        <dbReference type="EMBL" id="KAG6423501.1"/>
    </source>
</evidence>